<dbReference type="PROSITE" id="PS50086">
    <property type="entry name" value="TBC_RABGAP"/>
    <property type="match status" value="1"/>
</dbReference>
<name>K0KWQ9_WICCF</name>
<dbReference type="Gene3D" id="1.10.8.270">
    <property type="entry name" value="putative rabgap domain of human tbc1 domain family member 14 like domains"/>
    <property type="match status" value="1"/>
</dbReference>
<dbReference type="GO" id="GO:0030427">
    <property type="term" value="C:site of polarized growth"/>
    <property type="evidence" value="ECO:0007669"/>
    <property type="project" value="UniProtKB-ARBA"/>
</dbReference>
<dbReference type="Gene3D" id="1.10.10.750">
    <property type="entry name" value="Ypt/Rab-GAP domain of gyp1p, domain 1"/>
    <property type="match status" value="1"/>
</dbReference>
<dbReference type="InParanoid" id="K0KWQ9"/>
<feature type="compositionally biased region" description="Polar residues" evidence="2">
    <location>
        <begin position="97"/>
        <end position="106"/>
    </location>
</feature>
<dbReference type="GO" id="GO:0031267">
    <property type="term" value="F:small GTPase binding"/>
    <property type="evidence" value="ECO:0007669"/>
    <property type="project" value="TreeGrafter"/>
</dbReference>
<feature type="region of interest" description="Disordered" evidence="2">
    <location>
        <begin position="229"/>
        <end position="248"/>
    </location>
</feature>
<dbReference type="GO" id="GO:0005096">
    <property type="term" value="F:GTPase activator activity"/>
    <property type="evidence" value="ECO:0007669"/>
    <property type="project" value="TreeGrafter"/>
</dbReference>
<dbReference type="SMART" id="SM00164">
    <property type="entry name" value="TBC"/>
    <property type="match status" value="1"/>
</dbReference>
<keyword evidence="1" id="KW-0175">Coiled coil</keyword>
<evidence type="ECO:0000313" key="4">
    <source>
        <dbReference type="EMBL" id="CCH45929.1"/>
    </source>
</evidence>
<dbReference type="Pfam" id="PF00566">
    <property type="entry name" value="RabGAP-TBC"/>
    <property type="match status" value="1"/>
</dbReference>
<organism evidence="4 5">
    <name type="scientific">Wickerhamomyces ciferrii (strain ATCC 14091 / BCRC 22168 / CBS 111 / JCM 3599 / NBRC 0793 / NRRL Y-1031 F-60-10)</name>
    <name type="common">Yeast</name>
    <name type="synonym">Pichia ciferrii</name>
    <dbReference type="NCBI Taxonomy" id="1206466"/>
    <lineage>
        <taxon>Eukaryota</taxon>
        <taxon>Fungi</taxon>
        <taxon>Dikarya</taxon>
        <taxon>Ascomycota</taxon>
        <taxon>Saccharomycotina</taxon>
        <taxon>Saccharomycetes</taxon>
        <taxon>Phaffomycetales</taxon>
        <taxon>Wickerhamomycetaceae</taxon>
        <taxon>Wickerhamomyces</taxon>
    </lineage>
</organism>
<comment type="caution">
    <text evidence="4">The sequence shown here is derived from an EMBL/GenBank/DDBJ whole genome shotgun (WGS) entry which is preliminary data.</text>
</comment>
<reference evidence="4 5" key="1">
    <citation type="journal article" date="2012" name="Eukaryot. Cell">
        <title>Draft genome sequence of Wickerhamomyces ciferrii NRRL Y-1031 F-60-10.</title>
        <authorList>
            <person name="Schneider J."/>
            <person name="Andrea H."/>
            <person name="Blom J."/>
            <person name="Jaenicke S."/>
            <person name="Ruckert C."/>
            <person name="Schorsch C."/>
            <person name="Szczepanowski R."/>
            <person name="Farwick M."/>
            <person name="Goesmann A."/>
            <person name="Puhler A."/>
            <person name="Schaffer S."/>
            <person name="Tauch A."/>
            <person name="Kohler T."/>
            <person name="Brinkrolf K."/>
        </authorList>
    </citation>
    <scope>NUCLEOTIDE SEQUENCE [LARGE SCALE GENOMIC DNA]</scope>
    <source>
        <strain evidence="5">ATCC 14091 / BCRC 22168 / CBS 111 / JCM 3599 / NBRC 0793 / NRRL Y-1031 F-60-10</strain>
    </source>
</reference>
<dbReference type="InterPro" id="IPR050302">
    <property type="entry name" value="Rab_GAP_TBC_domain"/>
</dbReference>
<dbReference type="AlphaFoldDB" id="K0KWQ9"/>
<dbReference type="InterPro" id="IPR000195">
    <property type="entry name" value="Rab-GAP-TBC_dom"/>
</dbReference>
<dbReference type="Gene3D" id="1.10.472.80">
    <property type="entry name" value="Ypt/Rab-GAP domain of gyp1p, domain 3"/>
    <property type="match status" value="1"/>
</dbReference>
<feature type="region of interest" description="Disordered" evidence="2">
    <location>
        <begin position="97"/>
        <end position="116"/>
    </location>
</feature>
<feature type="coiled-coil region" evidence="1">
    <location>
        <begin position="277"/>
        <end position="311"/>
    </location>
</feature>
<dbReference type="PANTHER" id="PTHR47219:SF15">
    <property type="entry name" value="TBC1 DOMAIN FAMILY MEMBER 12 ISOFORM X1"/>
    <property type="match status" value="1"/>
</dbReference>
<proteinExistence type="predicted"/>
<evidence type="ECO:0000256" key="1">
    <source>
        <dbReference type="SAM" id="Coils"/>
    </source>
</evidence>
<protein>
    <submittedName>
        <fullName evidence="4">TBC1 domain protein</fullName>
    </submittedName>
</protein>
<accession>K0KWQ9</accession>
<feature type="domain" description="Rab-GAP TBC" evidence="3">
    <location>
        <begin position="332"/>
        <end position="518"/>
    </location>
</feature>
<dbReference type="STRING" id="1206466.K0KWQ9"/>
<dbReference type="SUPFAM" id="SSF47923">
    <property type="entry name" value="Ypt/Rab-GAP domain of gyp1p"/>
    <property type="match status" value="2"/>
</dbReference>
<dbReference type="EMBL" id="CAIF01000217">
    <property type="protein sequence ID" value="CCH45929.1"/>
    <property type="molecule type" value="Genomic_DNA"/>
</dbReference>
<gene>
    <name evidence="4" type="ORF">BN7_5516</name>
</gene>
<sequence length="587" mass="68400">MAKMDPEQFDDVDINLDSFSSRQHQTLARHSSLNYLYRKNKSVQYIGSHDSINRSTTNLINNNSHDNLGKMNKYTQQNKPLPPSPVKELEKNNQVSMVPTKPNYSPSKKLHKKREIPKDDWKQLHDFDNDSEGDLDDTILIYDVPLSQSLVQLTSHQKPIQPPSRLHSLASDTTYTSSIMSSQYSIDSESDMETLNTDAKQIAWEMSRSKSVLAIQESSMRRHIISNFDRPKSTDSQNLPHSDLKGKFINGTRQDNLPPKQKEESQAHLQAFQKIKSRAIKKELELEKTKLKQLELRKSQQQQDLNKWERTVIPNFVQQVQLAETRELWWRGIPSKLREFIWTEQIGIKIPLQEISKLHIQALKLIDSNTELVQLIRKDIRSIFPDVPALQTTLYHKLLTLLVMYSNYKSYQSGLSTLAGVILYNVHDLNSSFLCLVGILQKNLMKLLYNNQIDDFNIESNSFLRTFEKKNPQLYHHFQLSLKLTPWEYLEPLIKPIFSNHLPIEIVSSILDIYIFEGDSILWRCVLGLFNKIGYKLYGNKDEVLEVIGWDALQKLNKGKNNQWFRYLDVGDDYEFINIVREVLKRK</sequence>
<keyword evidence="5" id="KW-1185">Reference proteome</keyword>
<evidence type="ECO:0000259" key="3">
    <source>
        <dbReference type="PROSITE" id="PS50086"/>
    </source>
</evidence>
<evidence type="ECO:0000313" key="5">
    <source>
        <dbReference type="Proteomes" id="UP000009328"/>
    </source>
</evidence>
<dbReference type="PANTHER" id="PTHR47219">
    <property type="entry name" value="RAB GTPASE-ACTIVATING PROTEIN 1-LIKE"/>
    <property type="match status" value="1"/>
</dbReference>
<evidence type="ECO:0000256" key="2">
    <source>
        <dbReference type="SAM" id="MobiDB-lite"/>
    </source>
</evidence>
<dbReference type="Proteomes" id="UP000009328">
    <property type="component" value="Unassembled WGS sequence"/>
</dbReference>
<dbReference type="InterPro" id="IPR035969">
    <property type="entry name" value="Rab-GAP_TBC_sf"/>
</dbReference>
<dbReference type="eggNOG" id="KOG2223">
    <property type="taxonomic scope" value="Eukaryota"/>
</dbReference>
<dbReference type="HOGENOM" id="CLU_464777_0_0_1"/>